<gene>
    <name evidence="1" type="ORF">IAC73_01010</name>
</gene>
<dbReference type="Proteomes" id="UP000886857">
    <property type="component" value="Unassembled WGS sequence"/>
</dbReference>
<dbReference type="AlphaFoldDB" id="A0A9D1N8D8"/>
<proteinExistence type="predicted"/>
<evidence type="ECO:0000313" key="2">
    <source>
        <dbReference type="Proteomes" id="UP000886857"/>
    </source>
</evidence>
<accession>A0A9D1N8D8</accession>
<dbReference type="EMBL" id="DVOE01000011">
    <property type="protein sequence ID" value="HIU98407.1"/>
    <property type="molecule type" value="Genomic_DNA"/>
</dbReference>
<evidence type="ECO:0000313" key="1">
    <source>
        <dbReference type="EMBL" id="HIU98407.1"/>
    </source>
</evidence>
<protein>
    <submittedName>
        <fullName evidence="1">Uncharacterized protein</fullName>
    </submittedName>
</protein>
<name>A0A9D1N8D8_9FIRM</name>
<comment type="caution">
    <text evidence="1">The sequence shown here is derived from an EMBL/GenBank/DDBJ whole genome shotgun (WGS) entry which is preliminary data.</text>
</comment>
<organism evidence="1 2">
    <name type="scientific">Candidatus Limadaptatus stercoripullorum</name>
    <dbReference type="NCBI Taxonomy" id="2840846"/>
    <lineage>
        <taxon>Bacteria</taxon>
        <taxon>Bacillati</taxon>
        <taxon>Bacillota</taxon>
        <taxon>Clostridia</taxon>
        <taxon>Eubacteriales</taxon>
        <taxon>Candidatus Limadaptatus</taxon>
    </lineage>
</organism>
<sequence length="352" mass="36782">MRSTTRRNLAAAAVIAVIIAAALVCTAAGTLTAFSARYTWQSDEGMSGSFPFEDTEYTLALFDGTAGFLPGDGGSALLEGPSFAGYTPIWSFSENNPSGIPVVYFVKDESGEIVPDSAYSAYEFSPLNGNYAACDDGTRIAVADISRESADLAAALAVGHTLAWMWPSAFYESETAETPLDTPAVDAYDADCLEFCTFYAFPDALKELFADGVVGVVTGYAEGSDTTLVWTAEERNNSLIVGENGSVTVCGTNAPVYSGGKFVSSFDYTRLTGGEEIWLFVTESKAAGLEERAGELGLGDIVSLAGVYSFEGENNAVPNEGGTRWLVKLSPAATAGSGHPVSVTVTATVTAA</sequence>
<reference evidence="1" key="2">
    <citation type="journal article" date="2021" name="PeerJ">
        <title>Extensive microbial diversity within the chicken gut microbiome revealed by metagenomics and culture.</title>
        <authorList>
            <person name="Gilroy R."/>
            <person name="Ravi A."/>
            <person name="Getino M."/>
            <person name="Pursley I."/>
            <person name="Horton D.L."/>
            <person name="Alikhan N.F."/>
            <person name="Baker D."/>
            <person name="Gharbi K."/>
            <person name="Hall N."/>
            <person name="Watson M."/>
            <person name="Adriaenssens E.M."/>
            <person name="Foster-Nyarko E."/>
            <person name="Jarju S."/>
            <person name="Secka A."/>
            <person name="Antonio M."/>
            <person name="Oren A."/>
            <person name="Chaudhuri R.R."/>
            <person name="La Ragione R."/>
            <person name="Hildebrand F."/>
            <person name="Pallen M.J."/>
        </authorList>
    </citation>
    <scope>NUCLEOTIDE SEQUENCE</scope>
    <source>
        <strain evidence="1">10406</strain>
    </source>
</reference>
<reference evidence="1" key="1">
    <citation type="submission" date="2020-10" db="EMBL/GenBank/DDBJ databases">
        <authorList>
            <person name="Gilroy R."/>
        </authorList>
    </citation>
    <scope>NUCLEOTIDE SEQUENCE</scope>
    <source>
        <strain evidence="1">10406</strain>
    </source>
</reference>